<sequence>MKPSQISSLALLFAPAAMAASYLSKRGSGSVAEVPNPNVAPSVPDEAQTMFKDDSAPNLLFAPTNPPEDPSTIPDNIFVVQCLEQGFRGECMVLGGPPGQCVSYFDFDSETTSISDKFDKLAMSLSTNTGGVCQFYHEEGCNINGDDPGVTLSYVYDLSKSESGNSRPDDYQGDYFQNITSWRC</sequence>
<reference evidence="2 3" key="1">
    <citation type="submission" date="2016-03" db="EMBL/GenBank/DDBJ databases">
        <authorList>
            <person name="Ploux O."/>
        </authorList>
    </citation>
    <scope>NUCLEOTIDE SEQUENCE [LARGE SCALE GENOMIC DNA]</scope>
    <source>
        <strain evidence="2 3">URUG2</strain>
    </source>
</reference>
<keyword evidence="3" id="KW-1185">Reference proteome</keyword>
<dbReference type="Proteomes" id="UP000225277">
    <property type="component" value="Unassembled WGS sequence"/>
</dbReference>
<dbReference type="RefSeq" id="XP_023622856.1">
    <property type="nucleotide sequence ID" value="XM_023767088.1"/>
</dbReference>
<evidence type="ECO:0000313" key="3">
    <source>
        <dbReference type="Proteomes" id="UP000225277"/>
    </source>
</evidence>
<dbReference type="AlphaFoldDB" id="A0A2D3V6L7"/>
<evidence type="ECO:0000313" key="2">
    <source>
        <dbReference type="EMBL" id="CZT15963.1"/>
    </source>
</evidence>
<gene>
    <name evidence="2" type="ORF">RCC_01803</name>
</gene>
<organism evidence="2 3">
    <name type="scientific">Ramularia collo-cygni</name>
    <dbReference type="NCBI Taxonomy" id="112498"/>
    <lineage>
        <taxon>Eukaryota</taxon>
        <taxon>Fungi</taxon>
        <taxon>Dikarya</taxon>
        <taxon>Ascomycota</taxon>
        <taxon>Pezizomycotina</taxon>
        <taxon>Dothideomycetes</taxon>
        <taxon>Dothideomycetidae</taxon>
        <taxon>Mycosphaerellales</taxon>
        <taxon>Mycosphaerellaceae</taxon>
        <taxon>Ramularia</taxon>
    </lineage>
</organism>
<feature type="signal peptide" evidence="1">
    <location>
        <begin position="1"/>
        <end position="19"/>
    </location>
</feature>
<proteinExistence type="predicted"/>
<dbReference type="GeneID" id="35597030"/>
<evidence type="ECO:0000256" key="1">
    <source>
        <dbReference type="SAM" id="SignalP"/>
    </source>
</evidence>
<dbReference type="EMBL" id="FJUY01000002">
    <property type="protein sequence ID" value="CZT15963.1"/>
    <property type="molecule type" value="Genomic_DNA"/>
</dbReference>
<accession>A0A2D3V6L7</accession>
<keyword evidence="1" id="KW-0732">Signal</keyword>
<dbReference type="OrthoDB" id="3636092at2759"/>
<name>A0A2D3V6L7_9PEZI</name>
<protein>
    <submittedName>
        <fullName evidence="2">Uncharacterized protein</fullName>
    </submittedName>
</protein>
<feature type="chain" id="PRO_5013581931" evidence="1">
    <location>
        <begin position="20"/>
        <end position="184"/>
    </location>
</feature>